<feature type="transmembrane region" description="Helical" evidence="6">
    <location>
        <begin position="20"/>
        <end position="42"/>
    </location>
</feature>
<dbReference type="EMBL" id="MWWQ01000013">
    <property type="protein sequence ID" value="OZG50519.1"/>
    <property type="molecule type" value="Genomic_DNA"/>
</dbReference>
<dbReference type="InterPro" id="IPR045584">
    <property type="entry name" value="Pilin-like"/>
</dbReference>
<dbReference type="PROSITE" id="PS00409">
    <property type="entry name" value="PROKAR_NTER_METHYL"/>
    <property type="match status" value="1"/>
</dbReference>
<dbReference type="SUPFAM" id="SSF54523">
    <property type="entry name" value="Pili subunits"/>
    <property type="match status" value="1"/>
</dbReference>
<proteinExistence type="predicted"/>
<dbReference type="NCBIfam" id="TIGR02532">
    <property type="entry name" value="IV_pilin_GFxxxE"/>
    <property type="match status" value="1"/>
</dbReference>
<dbReference type="InterPro" id="IPR012902">
    <property type="entry name" value="N_methyl_site"/>
</dbReference>
<comment type="subcellular location">
    <subcellularLocation>
        <location evidence="1">Membrane</location>
        <topology evidence="1">Single-pass membrane protein</topology>
    </subcellularLocation>
</comment>
<evidence type="ECO:0000256" key="6">
    <source>
        <dbReference type="SAM" id="Phobius"/>
    </source>
</evidence>
<evidence type="ECO:0000256" key="1">
    <source>
        <dbReference type="ARBA" id="ARBA00004167"/>
    </source>
</evidence>
<gene>
    <name evidence="7" type="ORF">PSSU_1231</name>
</gene>
<name>A0A261EUJ0_9BIFI</name>
<keyword evidence="5 6" id="KW-0472">Membrane</keyword>
<dbReference type="Gene3D" id="3.30.700.10">
    <property type="entry name" value="Glycoprotein, Type 4 Pilin"/>
    <property type="match status" value="1"/>
</dbReference>
<accession>A0A261EUJ0</accession>
<organism evidence="7 8">
    <name type="scientific">Pseudoscardovia suis</name>
    <dbReference type="NCBI Taxonomy" id="987063"/>
    <lineage>
        <taxon>Bacteria</taxon>
        <taxon>Bacillati</taxon>
        <taxon>Actinomycetota</taxon>
        <taxon>Actinomycetes</taxon>
        <taxon>Bifidobacteriales</taxon>
        <taxon>Bifidobacteriaceae</taxon>
        <taxon>Pseudoscardovia</taxon>
    </lineage>
</organism>
<evidence type="ECO:0000313" key="7">
    <source>
        <dbReference type="EMBL" id="OZG50519.1"/>
    </source>
</evidence>
<keyword evidence="8" id="KW-1185">Reference proteome</keyword>
<evidence type="ECO:0000256" key="2">
    <source>
        <dbReference type="ARBA" id="ARBA00022481"/>
    </source>
</evidence>
<evidence type="ECO:0000256" key="3">
    <source>
        <dbReference type="ARBA" id="ARBA00022692"/>
    </source>
</evidence>
<evidence type="ECO:0000256" key="4">
    <source>
        <dbReference type="ARBA" id="ARBA00022989"/>
    </source>
</evidence>
<dbReference type="Pfam" id="PF07963">
    <property type="entry name" value="N_methyl"/>
    <property type="match status" value="1"/>
</dbReference>
<dbReference type="Proteomes" id="UP000216454">
    <property type="component" value="Unassembled WGS sequence"/>
</dbReference>
<keyword evidence="3 6" id="KW-0812">Transmembrane</keyword>
<dbReference type="GO" id="GO:0016020">
    <property type="term" value="C:membrane"/>
    <property type="evidence" value="ECO:0007669"/>
    <property type="project" value="UniProtKB-SubCell"/>
</dbReference>
<keyword evidence="4 6" id="KW-1133">Transmembrane helix</keyword>
<comment type="caution">
    <text evidence="7">The sequence shown here is derived from an EMBL/GenBank/DDBJ whole genome shotgun (WGS) entry which is preliminary data.</text>
</comment>
<sequence>MNMVSRALARRQKGEKGFTLVELLVVVIIIGILAAVSVPIYLNQRRSAWNSNAEQDVKNAQVQIETAMTNNNGTLAGLTGLTAGKAVQCTGGTTGGNATFGDQTITCSPGVTLSVTPNGTTYTISGHHENGTKTYTYDSATNSSVQVSDGIPTA</sequence>
<protein>
    <submittedName>
        <fullName evidence="7">Prepilin-type cleavage/methylation protein</fullName>
    </submittedName>
</protein>
<dbReference type="AlphaFoldDB" id="A0A261EUJ0"/>
<reference evidence="7 8" key="1">
    <citation type="journal article" date="2017" name="BMC Genomics">
        <title>Comparative genomic and phylogenomic analyses of the Bifidobacteriaceae family.</title>
        <authorList>
            <person name="Lugli G.A."/>
            <person name="Milani C."/>
            <person name="Turroni F."/>
            <person name="Duranti S."/>
            <person name="Mancabelli L."/>
            <person name="Mangifesta M."/>
            <person name="Ferrario C."/>
            <person name="Modesto M."/>
            <person name="Mattarelli P."/>
            <person name="Jiri K."/>
            <person name="van Sinderen D."/>
            <person name="Ventura M."/>
        </authorList>
    </citation>
    <scope>NUCLEOTIDE SEQUENCE [LARGE SCALE GENOMIC DNA]</scope>
    <source>
        <strain evidence="7 8">DSM 24744</strain>
    </source>
</reference>
<dbReference type="RefSeq" id="WP_094691567.1">
    <property type="nucleotide sequence ID" value="NZ_MWWQ01000013.1"/>
</dbReference>
<keyword evidence="2" id="KW-0488">Methylation</keyword>
<dbReference type="PANTHER" id="PTHR30093">
    <property type="entry name" value="GENERAL SECRETION PATHWAY PROTEIN G"/>
    <property type="match status" value="1"/>
</dbReference>
<dbReference type="OrthoDB" id="3240328at2"/>
<evidence type="ECO:0000256" key="5">
    <source>
        <dbReference type="ARBA" id="ARBA00023136"/>
    </source>
</evidence>
<dbReference type="PANTHER" id="PTHR30093:SF44">
    <property type="entry name" value="TYPE II SECRETION SYSTEM CORE PROTEIN G"/>
    <property type="match status" value="1"/>
</dbReference>
<evidence type="ECO:0000313" key="8">
    <source>
        <dbReference type="Proteomes" id="UP000216454"/>
    </source>
</evidence>